<dbReference type="RefSeq" id="WP_169267408.1">
    <property type="nucleotide sequence ID" value="NZ_CAWOXK010000001.1"/>
</dbReference>
<dbReference type="EMBL" id="CP030118">
    <property type="protein sequence ID" value="QDL10265.1"/>
    <property type="molecule type" value="Genomic_DNA"/>
</dbReference>
<gene>
    <name evidence="2" type="ORF">DP114_22305</name>
</gene>
<dbReference type="CDD" id="cd18772">
    <property type="entry name" value="PIN_Mut7-C-like"/>
    <property type="match status" value="1"/>
</dbReference>
<dbReference type="AlphaFoldDB" id="A0A856MFZ5"/>
<protein>
    <recommendedName>
        <fullName evidence="1">DUF5615 domain-containing protein</fullName>
    </recommendedName>
</protein>
<evidence type="ECO:0000259" key="1">
    <source>
        <dbReference type="Pfam" id="PF18480"/>
    </source>
</evidence>
<keyword evidence="3" id="KW-1185">Reference proteome</keyword>
<name>A0A856MFZ5_9CYAN</name>
<dbReference type="Proteomes" id="UP000503129">
    <property type="component" value="Chromosome"/>
</dbReference>
<dbReference type="KEGG" id="bsen:DP114_22305"/>
<proteinExistence type="predicted"/>
<reference evidence="2 3" key="1">
    <citation type="submission" date="2018-06" db="EMBL/GenBank/DDBJ databases">
        <title>Comparative genomics of Brasilonema spp. strains.</title>
        <authorList>
            <person name="Alvarenga D.O."/>
            <person name="Fiore M.F."/>
            <person name="Varani A.M."/>
        </authorList>
    </citation>
    <scope>NUCLEOTIDE SEQUENCE [LARGE SCALE GENOMIC DNA]</scope>
    <source>
        <strain evidence="2 3">CENA114</strain>
    </source>
</reference>
<evidence type="ECO:0000313" key="3">
    <source>
        <dbReference type="Proteomes" id="UP000503129"/>
    </source>
</evidence>
<accession>A0A856MFZ5</accession>
<evidence type="ECO:0000313" key="2">
    <source>
        <dbReference type="EMBL" id="QDL10265.1"/>
    </source>
</evidence>
<dbReference type="Pfam" id="PF18480">
    <property type="entry name" value="DUF5615"/>
    <property type="match status" value="1"/>
</dbReference>
<sequence length="117" mass="13403">MKFLVDAQLPVRLARFLESAGYDTIHTKDLPHKNATSDTEINSISIRDNRIVITKDSDFLNSFLTIKEPYKLLLITTGNINNLELEAIFAANLQFLSELFVSHSYIEMTRDSIIVHY</sequence>
<dbReference type="InterPro" id="IPR041049">
    <property type="entry name" value="DUF5615"/>
</dbReference>
<feature type="domain" description="DUF5615" evidence="1">
    <location>
        <begin position="1"/>
        <end position="109"/>
    </location>
</feature>
<organism evidence="2 3">
    <name type="scientific">Brasilonema sennae CENA114</name>
    <dbReference type="NCBI Taxonomy" id="415709"/>
    <lineage>
        <taxon>Bacteria</taxon>
        <taxon>Bacillati</taxon>
        <taxon>Cyanobacteriota</taxon>
        <taxon>Cyanophyceae</taxon>
        <taxon>Nostocales</taxon>
        <taxon>Scytonemataceae</taxon>
        <taxon>Brasilonema</taxon>
        <taxon>Bromeliae group (in: Brasilonema)</taxon>
    </lineage>
</organism>